<keyword evidence="1" id="KW-0472">Membrane</keyword>
<protein>
    <recommendedName>
        <fullName evidence="4">DUF3592 domain-containing protein</fullName>
    </recommendedName>
</protein>
<feature type="transmembrane region" description="Helical" evidence="1">
    <location>
        <begin position="119"/>
        <end position="143"/>
    </location>
</feature>
<evidence type="ECO:0000313" key="3">
    <source>
        <dbReference type="Proteomes" id="UP000199696"/>
    </source>
</evidence>
<feature type="transmembrane region" description="Helical" evidence="1">
    <location>
        <begin position="275"/>
        <end position="295"/>
    </location>
</feature>
<dbReference type="Proteomes" id="UP000199696">
    <property type="component" value="Unassembled WGS sequence"/>
</dbReference>
<keyword evidence="3" id="KW-1185">Reference proteome</keyword>
<proteinExistence type="predicted"/>
<name>A0A1C6UV83_9ACTN</name>
<dbReference type="EMBL" id="FMHY01000002">
    <property type="protein sequence ID" value="SCL57773.1"/>
    <property type="molecule type" value="Genomic_DNA"/>
</dbReference>
<gene>
    <name evidence="2" type="ORF">GA0070604_3692</name>
</gene>
<sequence length="325" mass="35186">MNPRRPVLRVALLALTAALLGFAVIAAVLGWRAHRYVSAYERATTVVEGTIVEDGIGDVGDIRVRWMDHAGREHVQRFGIYDTDRYTKGRTFPVAYDPAEPGSRGFPADPDETSEADDLVVPILIAGFVTVLVVLAWMLRGLLFRRAAGQPRRLMMASVLAGDRPDGPPISVGNSTWVALAEDSRRGPDRWQRVMWHPAVDSVSGAVPVTVHGDVSSKRRVVIELPGQVRLVPIGRLRHRPPKRVVLEERSDVGGNLHDFVILPAGASLPENRRWWGRAVIFALVGTALGGLWAILFAGGLAVPLAAAAGAVLLVNVWALTGAEP</sequence>
<evidence type="ECO:0000256" key="1">
    <source>
        <dbReference type="SAM" id="Phobius"/>
    </source>
</evidence>
<keyword evidence="1" id="KW-0812">Transmembrane</keyword>
<dbReference type="STRING" id="227316.GA0070604_3692"/>
<evidence type="ECO:0000313" key="2">
    <source>
        <dbReference type="EMBL" id="SCL57773.1"/>
    </source>
</evidence>
<reference evidence="3" key="1">
    <citation type="submission" date="2016-06" db="EMBL/GenBank/DDBJ databases">
        <authorList>
            <person name="Varghese N."/>
            <person name="Submissions Spin"/>
        </authorList>
    </citation>
    <scope>NUCLEOTIDE SEQUENCE [LARGE SCALE GENOMIC DNA]</scope>
    <source>
        <strain evidence="3">DSM 44814</strain>
    </source>
</reference>
<dbReference type="RefSeq" id="WP_091119554.1">
    <property type="nucleotide sequence ID" value="NZ_FMHY01000002.1"/>
</dbReference>
<keyword evidence="1" id="KW-1133">Transmembrane helix</keyword>
<evidence type="ECO:0008006" key="4">
    <source>
        <dbReference type="Google" id="ProtNLM"/>
    </source>
</evidence>
<accession>A0A1C6UV83</accession>
<feature type="transmembrane region" description="Helical" evidence="1">
    <location>
        <begin position="301"/>
        <end position="320"/>
    </location>
</feature>
<dbReference type="OrthoDB" id="3214916at2"/>
<dbReference type="AlphaFoldDB" id="A0A1C6UV83"/>
<organism evidence="2 3">
    <name type="scientific">Micromonospora eburnea</name>
    <dbReference type="NCBI Taxonomy" id="227316"/>
    <lineage>
        <taxon>Bacteria</taxon>
        <taxon>Bacillati</taxon>
        <taxon>Actinomycetota</taxon>
        <taxon>Actinomycetes</taxon>
        <taxon>Micromonosporales</taxon>
        <taxon>Micromonosporaceae</taxon>
        <taxon>Micromonospora</taxon>
    </lineage>
</organism>